<comment type="pathway">
    <text evidence="3">Carbohydrate degradation.</text>
</comment>
<evidence type="ECO:0000256" key="4">
    <source>
        <dbReference type="ARBA" id="ARBA00005524"/>
    </source>
</evidence>
<dbReference type="GO" id="GO:0004619">
    <property type="term" value="F:phosphoglycerate mutase activity"/>
    <property type="evidence" value="ECO:0007669"/>
    <property type="project" value="UniProtKB-EC"/>
</dbReference>
<dbReference type="CDD" id="cd16011">
    <property type="entry name" value="iPGM_like"/>
    <property type="match status" value="1"/>
</dbReference>
<dbReference type="GO" id="GO:0046872">
    <property type="term" value="F:metal ion binding"/>
    <property type="evidence" value="ECO:0007669"/>
    <property type="project" value="InterPro"/>
</dbReference>
<evidence type="ECO:0000256" key="6">
    <source>
        <dbReference type="SAM" id="MobiDB-lite"/>
    </source>
</evidence>
<feature type="compositionally biased region" description="Low complexity" evidence="6">
    <location>
        <begin position="310"/>
        <end position="326"/>
    </location>
</feature>
<comment type="function">
    <text evidence="2">Catalyzes the interconversion of 2-phosphoglycerate and 3-phosphoglycerate.</text>
</comment>
<evidence type="ECO:0000256" key="1">
    <source>
        <dbReference type="ARBA" id="ARBA00000370"/>
    </source>
</evidence>
<gene>
    <name evidence="8" type="ORF">Vretifemale_1396</name>
</gene>
<evidence type="ECO:0000313" key="9">
    <source>
        <dbReference type="Proteomes" id="UP000747110"/>
    </source>
</evidence>
<protein>
    <recommendedName>
        <fullName evidence="7">Metalloenzyme domain-containing protein</fullName>
    </recommendedName>
</protein>
<accession>A0A8J4BXU5</accession>
<dbReference type="EMBL" id="BNCP01000002">
    <property type="protein sequence ID" value="GIL70669.1"/>
    <property type="molecule type" value="Genomic_DNA"/>
</dbReference>
<dbReference type="Pfam" id="PF01676">
    <property type="entry name" value="Metalloenzyme"/>
    <property type="match status" value="2"/>
</dbReference>
<dbReference type="InterPro" id="IPR042253">
    <property type="entry name" value="Pglycerate_mutase_ApgM_sf"/>
</dbReference>
<feature type="domain" description="Metalloenzyme" evidence="7">
    <location>
        <begin position="367"/>
        <end position="450"/>
    </location>
</feature>
<dbReference type="SUPFAM" id="SSF53649">
    <property type="entry name" value="Alkaline phosphatase-like"/>
    <property type="match status" value="1"/>
</dbReference>
<dbReference type="Proteomes" id="UP000747110">
    <property type="component" value="Unassembled WGS sequence"/>
</dbReference>
<evidence type="ECO:0000256" key="5">
    <source>
        <dbReference type="ARBA" id="ARBA00023152"/>
    </source>
</evidence>
<dbReference type="InterPro" id="IPR006124">
    <property type="entry name" value="Metalloenzyme"/>
</dbReference>
<organism evidence="8 9">
    <name type="scientific">Volvox reticuliferus</name>
    <dbReference type="NCBI Taxonomy" id="1737510"/>
    <lineage>
        <taxon>Eukaryota</taxon>
        <taxon>Viridiplantae</taxon>
        <taxon>Chlorophyta</taxon>
        <taxon>core chlorophytes</taxon>
        <taxon>Chlorophyceae</taxon>
        <taxon>CS clade</taxon>
        <taxon>Chlamydomonadales</taxon>
        <taxon>Volvocaceae</taxon>
        <taxon>Volvox</taxon>
    </lineage>
</organism>
<feature type="domain" description="Metalloenzyme" evidence="7">
    <location>
        <begin position="6"/>
        <end position="295"/>
    </location>
</feature>
<comment type="similarity">
    <text evidence="4">Belongs to the BPG-independent phosphoglycerate mutase family. A-PGAM subfamily.</text>
</comment>
<comment type="catalytic activity">
    <reaction evidence="1">
        <text>(2R)-2-phosphoglycerate = (2R)-3-phosphoglycerate</text>
        <dbReference type="Rhea" id="RHEA:15901"/>
        <dbReference type="ChEBI" id="CHEBI:58272"/>
        <dbReference type="ChEBI" id="CHEBI:58289"/>
        <dbReference type="EC" id="5.4.2.12"/>
    </reaction>
</comment>
<reference evidence="8" key="1">
    <citation type="journal article" date="2021" name="Proc. Natl. Acad. Sci. U.S.A.">
        <title>Three genomes in the algal genus Volvox reveal the fate of a haploid sex-determining region after a transition to homothallism.</title>
        <authorList>
            <person name="Yamamoto K."/>
            <person name="Hamaji T."/>
            <person name="Kawai-Toyooka H."/>
            <person name="Matsuzaki R."/>
            <person name="Takahashi F."/>
            <person name="Nishimura Y."/>
            <person name="Kawachi M."/>
            <person name="Noguchi H."/>
            <person name="Minakuchi Y."/>
            <person name="Umen J.G."/>
            <person name="Toyoda A."/>
            <person name="Nozaki H."/>
        </authorList>
    </citation>
    <scope>NUCLEOTIDE SEQUENCE</scope>
    <source>
        <strain evidence="8">NIES-3786</strain>
    </source>
</reference>
<keyword evidence="9" id="KW-1185">Reference proteome</keyword>
<evidence type="ECO:0000313" key="8">
    <source>
        <dbReference type="EMBL" id="GIL70669.1"/>
    </source>
</evidence>
<sequence>MADQARVVFLLVDGIGDVSVPEFEERTPLEVAHIPHLDALAAAGLTGLMDPVEPGLACGSDTAHMSIFGYDPRIHYRGRGAFESMGAGIPMSPGDIAFKCNFATLDPNSGIVVSRRADRHFEHVGPILCQALDGLQLPGYPQHSVSVKYATEHRCGVVLRGPGLTDAVGDTDPLKDHLPLKRSLPTDDTPEAEFTCGLVNALSDAFRAVLEPHPINQRRASEGQAVANVVLLRGCGSRIRVPSFEERHGMRPCLVAPTKIIAGLGMSFDIDALDAPGATGSYDSMFHAKVETICDAVTGCYRAPAEGAREQQQQEQQQQQQEMQAQSGHGGNTTALEDAKPTSSAAGACVERTTGAEAGAGNGSGDDGSYQFGFVHVKAVDDTGHDRMLQNKVRFLEVVDQMVAQMLRRLWEAEAAGQGRYVMVLTGDHSTPVMFGDHSNEPVPFAIASVRFAVEALGGPDYIRSVPLGPIPLPDVKKPPSSTELCKQAAFKDARRKAAWAGRPWDPAMPAEVFGPWREPWPQVVRGDPVRAFDEVSVARGALGRFPGSQVMGLVKQFAGVAVGAP</sequence>
<dbReference type="Pfam" id="PF10143">
    <property type="entry name" value="PhosphMutase"/>
    <property type="match status" value="1"/>
</dbReference>
<dbReference type="OrthoDB" id="113620at2759"/>
<dbReference type="GO" id="GO:0006096">
    <property type="term" value="P:glycolytic process"/>
    <property type="evidence" value="ECO:0007669"/>
    <property type="project" value="UniProtKB-KW"/>
</dbReference>
<dbReference type="PANTHER" id="PTHR31209:SF0">
    <property type="entry name" value="METALLOENZYME DOMAIN-CONTAINING PROTEIN"/>
    <property type="match status" value="1"/>
</dbReference>
<dbReference type="InterPro" id="IPR017850">
    <property type="entry name" value="Alkaline_phosphatase_core_sf"/>
</dbReference>
<feature type="region of interest" description="Disordered" evidence="6">
    <location>
        <begin position="307"/>
        <end position="346"/>
    </location>
</feature>
<comment type="caution">
    <text evidence="8">The sequence shown here is derived from an EMBL/GenBank/DDBJ whole genome shotgun (WGS) entry which is preliminary data.</text>
</comment>
<evidence type="ECO:0000259" key="7">
    <source>
        <dbReference type="Pfam" id="PF01676"/>
    </source>
</evidence>
<proteinExistence type="inferred from homology"/>
<dbReference type="InterPro" id="IPR004456">
    <property type="entry name" value="Pglycerate_mutase_ApgM"/>
</dbReference>
<dbReference type="Gene3D" id="3.40.720.10">
    <property type="entry name" value="Alkaline Phosphatase, subunit A"/>
    <property type="match status" value="1"/>
</dbReference>
<keyword evidence="5" id="KW-0324">Glycolysis</keyword>
<evidence type="ECO:0000256" key="2">
    <source>
        <dbReference type="ARBA" id="ARBA00002315"/>
    </source>
</evidence>
<dbReference type="PANTHER" id="PTHR31209">
    <property type="entry name" value="COFACTOR-INDEPENDENT PHOSPHOGLYCERATE MUTASE"/>
    <property type="match status" value="1"/>
</dbReference>
<name>A0A8J4BXU5_9CHLO</name>
<dbReference type="AlphaFoldDB" id="A0A8J4BXU5"/>
<evidence type="ECO:0000256" key="3">
    <source>
        <dbReference type="ARBA" id="ARBA00004921"/>
    </source>
</evidence>
<dbReference type="Gene3D" id="3.30.70.2130">
    <property type="entry name" value="Metalloenzyme domain"/>
    <property type="match status" value="1"/>
</dbReference>